<gene>
    <name evidence="5" type="ORF">Hs20B_03140</name>
</gene>
<dbReference type="RefSeq" id="WP_172354934.1">
    <property type="nucleotide sequence ID" value="NZ_BLLH01000001.1"/>
</dbReference>
<feature type="region of interest" description="Disordered" evidence="1">
    <location>
        <begin position="86"/>
        <end position="246"/>
    </location>
</feature>
<keyword evidence="2" id="KW-1133">Transmembrane helix</keyword>
<accession>A0A6A0B4F4</accession>
<sequence length="548" mass="58363">MAKKKKKKRTPYKEKTLPLKEAEKMTVGELAEKSAAIETENIAKESSLDKYIRNHRSDIETAKKEREEKATAAALALDDLIKTARVETEAETDTEKPASEVTIPEKSDRESDETTSDVPAELVSDKNVTETTSDETSEPDFPELQGSFDEVVVAKETEPEPAPSEPEVKADSKKSAPKRTKKSDKKKVKTPVVAPVIAVADKDKPLVKTAEPKTDAAEKASTESKTSSDALTRAGKSDDKQKKSKKPVIIAACAILLLAAGGFAWYHSADQDKQAKSVQASKTEDKKSAAAQKTAAFNKVFASFFTDNKQTKLKNSVFGKVAELDKSLATLKNQSNYKQKKAKVDALKAEIAATQALNAKFDKPAITDGELDKTATVKKGETISYTATENESLNTLLQAAVAQGQAQQKSAASSAVAASSSQAAAQAASASQSTPQAAVSSSTAPAASASQASVQVDSSNSRVPVDPNANASNPAFAWASGIKEMVLQKCRDRGYITGDAYILLPASIQNGVGYYNLYKPDGTYLVSINSQTGYFVGNGAGHSDALDY</sequence>
<feature type="compositionally biased region" description="Acidic residues" evidence="1">
    <location>
        <begin position="132"/>
        <end position="141"/>
    </location>
</feature>
<dbReference type="Proteomes" id="UP000475928">
    <property type="component" value="Unassembled WGS sequence"/>
</dbReference>
<name>A0A6A0B4F4_9LACT</name>
<protein>
    <recommendedName>
        <fullName evidence="7">Mid-cell-anchored protein Z</fullName>
    </recommendedName>
</protein>
<feature type="transmembrane region" description="Helical" evidence="2">
    <location>
        <begin position="248"/>
        <end position="266"/>
    </location>
</feature>
<evidence type="ECO:0000259" key="3">
    <source>
        <dbReference type="Pfam" id="PF18041"/>
    </source>
</evidence>
<reference evidence="5 6" key="1">
    <citation type="submission" date="2020-02" db="EMBL/GenBank/DDBJ databases">
        <title>Draft genome sequence of Lactococcus sp. Hs20B0-1.</title>
        <authorList>
            <person name="Noda S."/>
            <person name="Yuki M."/>
            <person name="Ohkuma M."/>
        </authorList>
    </citation>
    <scope>NUCLEOTIDE SEQUENCE [LARGE SCALE GENOMIC DNA]</scope>
    <source>
        <strain evidence="5 6">Hs20B0-1</strain>
    </source>
</reference>
<dbReference type="AlphaFoldDB" id="A0A6A0B4F4"/>
<evidence type="ECO:0000313" key="5">
    <source>
        <dbReference type="EMBL" id="GFH39916.1"/>
    </source>
</evidence>
<evidence type="ECO:0000259" key="4">
    <source>
        <dbReference type="Pfam" id="PF18708"/>
    </source>
</evidence>
<feature type="domain" description="MapZ extracellular" evidence="3">
    <location>
        <begin position="279"/>
        <end position="403"/>
    </location>
</feature>
<evidence type="ECO:0000313" key="6">
    <source>
        <dbReference type="Proteomes" id="UP000475928"/>
    </source>
</evidence>
<dbReference type="EMBL" id="BLLH01000001">
    <property type="protein sequence ID" value="GFH39916.1"/>
    <property type="molecule type" value="Genomic_DNA"/>
</dbReference>
<dbReference type="Pfam" id="PF18708">
    <property type="entry name" value="MapZ_C2"/>
    <property type="match status" value="1"/>
</dbReference>
<evidence type="ECO:0008006" key="7">
    <source>
        <dbReference type="Google" id="ProtNLM"/>
    </source>
</evidence>
<comment type="caution">
    <text evidence="5">The sequence shown here is derived from an EMBL/GenBank/DDBJ whole genome shotgun (WGS) entry which is preliminary data.</text>
</comment>
<feature type="compositionally biased region" description="Low complexity" evidence="1">
    <location>
        <begin position="190"/>
        <end position="199"/>
    </location>
</feature>
<feature type="compositionally biased region" description="Basic and acidic residues" evidence="1">
    <location>
        <begin position="200"/>
        <end position="222"/>
    </location>
</feature>
<keyword evidence="2" id="KW-0812">Transmembrane</keyword>
<feature type="domain" description="MapZ extracellular C-terminal" evidence="4">
    <location>
        <begin position="469"/>
        <end position="538"/>
    </location>
</feature>
<dbReference type="Pfam" id="PF18041">
    <property type="entry name" value="MapZ_EC1"/>
    <property type="match status" value="1"/>
</dbReference>
<evidence type="ECO:0000256" key="1">
    <source>
        <dbReference type="SAM" id="MobiDB-lite"/>
    </source>
</evidence>
<feature type="compositionally biased region" description="Basic and acidic residues" evidence="1">
    <location>
        <begin position="86"/>
        <end position="109"/>
    </location>
</feature>
<feature type="region of interest" description="Disordered" evidence="1">
    <location>
        <begin position="450"/>
        <end position="469"/>
    </location>
</feature>
<dbReference type="InterPro" id="IPR040532">
    <property type="entry name" value="MapZ_C2"/>
</dbReference>
<dbReference type="InterPro" id="IPR041295">
    <property type="entry name" value="MapZ_EC1"/>
</dbReference>
<organism evidence="5 6">
    <name type="scientific">Pseudolactococcus insecticola</name>
    <dbReference type="NCBI Taxonomy" id="2709158"/>
    <lineage>
        <taxon>Bacteria</taxon>
        <taxon>Bacillati</taxon>
        <taxon>Bacillota</taxon>
        <taxon>Bacilli</taxon>
        <taxon>Lactobacillales</taxon>
        <taxon>Streptococcaceae</taxon>
        <taxon>Pseudolactococcus</taxon>
    </lineage>
</organism>
<keyword evidence="6" id="KW-1185">Reference proteome</keyword>
<proteinExistence type="predicted"/>
<keyword evidence="2" id="KW-0472">Membrane</keyword>
<feature type="compositionally biased region" description="Basic residues" evidence="1">
    <location>
        <begin position="175"/>
        <end position="189"/>
    </location>
</feature>
<feature type="compositionally biased region" description="Low complexity" evidence="1">
    <location>
        <begin position="450"/>
        <end position="459"/>
    </location>
</feature>
<evidence type="ECO:0000256" key="2">
    <source>
        <dbReference type="SAM" id="Phobius"/>
    </source>
</evidence>